<dbReference type="Proteomes" id="UP001174934">
    <property type="component" value="Unassembled WGS sequence"/>
</dbReference>
<organism evidence="1 2">
    <name type="scientific">Bombardia bombarda</name>
    <dbReference type="NCBI Taxonomy" id="252184"/>
    <lineage>
        <taxon>Eukaryota</taxon>
        <taxon>Fungi</taxon>
        <taxon>Dikarya</taxon>
        <taxon>Ascomycota</taxon>
        <taxon>Pezizomycotina</taxon>
        <taxon>Sordariomycetes</taxon>
        <taxon>Sordariomycetidae</taxon>
        <taxon>Sordariales</taxon>
        <taxon>Lasiosphaeriaceae</taxon>
        <taxon>Bombardia</taxon>
    </lineage>
</organism>
<accession>A0AA39WAP8</accession>
<proteinExistence type="predicted"/>
<evidence type="ECO:0000313" key="1">
    <source>
        <dbReference type="EMBL" id="KAK0612402.1"/>
    </source>
</evidence>
<dbReference type="EMBL" id="JAULSR010000009">
    <property type="protein sequence ID" value="KAK0612402.1"/>
    <property type="molecule type" value="Genomic_DNA"/>
</dbReference>
<evidence type="ECO:0000313" key="2">
    <source>
        <dbReference type="Proteomes" id="UP001174934"/>
    </source>
</evidence>
<comment type="caution">
    <text evidence="1">The sequence shown here is derived from an EMBL/GenBank/DDBJ whole genome shotgun (WGS) entry which is preliminary data.</text>
</comment>
<gene>
    <name evidence="1" type="ORF">B0T17DRAFT_499489</name>
</gene>
<sequence length="72" mass="8790">MCEYTQREYDCGHFRWVASKWCKVYSATSRCNQREITSFQKKLQECGECRTRRQPPMPWEDMILGNNNNRRH</sequence>
<dbReference type="AlphaFoldDB" id="A0AA39WAP8"/>
<keyword evidence="2" id="KW-1185">Reference proteome</keyword>
<protein>
    <submittedName>
        <fullName evidence="1">Uncharacterized protein</fullName>
    </submittedName>
</protein>
<name>A0AA39WAP8_9PEZI</name>
<reference evidence="1" key="1">
    <citation type="submission" date="2023-06" db="EMBL/GenBank/DDBJ databases">
        <title>Genome-scale phylogeny and comparative genomics of the fungal order Sordariales.</title>
        <authorList>
            <consortium name="Lawrence Berkeley National Laboratory"/>
            <person name="Hensen N."/>
            <person name="Bonometti L."/>
            <person name="Westerberg I."/>
            <person name="Brannstrom I.O."/>
            <person name="Guillou S."/>
            <person name="Cros-Aarteil S."/>
            <person name="Calhoun S."/>
            <person name="Haridas S."/>
            <person name="Kuo A."/>
            <person name="Mondo S."/>
            <person name="Pangilinan J."/>
            <person name="Riley R."/>
            <person name="LaButti K."/>
            <person name="Andreopoulos B."/>
            <person name="Lipzen A."/>
            <person name="Chen C."/>
            <person name="Yanf M."/>
            <person name="Daum C."/>
            <person name="Ng V."/>
            <person name="Clum A."/>
            <person name="Steindorff A."/>
            <person name="Ohm R."/>
            <person name="Martin F."/>
            <person name="Silar P."/>
            <person name="Natvig D."/>
            <person name="Lalanne C."/>
            <person name="Gautier V."/>
            <person name="Ament-velasquez S.L."/>
            <person name="Kruys A."/>
            <person name="Hutchinson M.I."/>
            <person name="Powell A.J."/>
            <person name="Barry K."/>
            <person name="Miller A.N."/>
            <person name="Grigoriev I.V."/>
            <person name="Debuchy R."/>
            <person name="Gladieux P."/>
            <person name="Thoren M.H."/>
            <person name="Johannesson H."/>
        </authorList>
    </citation>
    <scope>NUCLEOTIDE SEQUENCE</scope>
    <source>
        <strain evidence="1">SMH3391-2</strain>
    </source>
</reference>